<sequence>MPYHSEPEGRRPRWKFWRSKSGETSHPSSATKQSSSRSDESYRDGPSKRLDDQTFENASLPGQLITNSSDASSELKESIASPSLNPRSLSNSSIAPVEHTKSTSTSTSSPVVTRETHTDPVTGELTITMTTTIVTTTTTKRIIKIPPATQDEVDLDEERRLAAEYLASNGLNSPRDHPGLHPAPRRSESHSNLIGRSAEQSFGARPKVADRSYSMGSRTGPPPSFSNNARNFSRPGPKQAGEEAQIRLSLDARRGLKRAESVRSKSLILRKPEPKPAGNQHPMPDLEHQQNYSHSIDTIALQNTRTRPHTRDGGEKWTGSQRHLTFHKPRSLYPTPPPIDETELSPRRGSWGTFGGQAGMKQQQRQQVTNNFILGIPSTGGQLGNMF</sequence>
<gene>
    <name evidence="2" type="ORF">FJTKL_10062</name>
</gene>
<protein>
    <submittedName>
        <fullName evidence="2">Uncharacterized protein</fullName>
    </submittedName>
</protein>
<comment type="caution">
    <text evidence="2">The sequence shown here is derived from an EMBL/GenBank/DDBJ whole genome shotgun (WGS) entry which is preliminary data.</text>
</comment>
<evidence type="ECO:0000256" key="1">
    <source>
        <dbReference type="SAM" id="MobiDB-lite"/>
    </source>
</evidence>
<feature type="compositionally biased region" description="Polar residues" evidence="1">
    <location>
        <begin position="190"/>
        <end position="200"/>
    </location>
</feature>
<evidence type="ECO:0000313" key="2">
    <source>
        <dbReference type="EMBL" id="KAL2283164.1"/>
    </source>
</evidence>
<dbReference type="EMBL" id="JBAWTH010000044">
    <property type="protein sequence ID" value="KAL2283164.1"/>
    <property type="molecule type" value="Genomic_DNA"/>
</dbReference>
<feature type="region of interest" description="Disordered" evidence="1">
    <location>
        <begin position="166"/>
        <end position="243"/>
    </location>
</feature>
<accession>A0ABR4EL43</accession>
<reference evidence="2 3" key="1">
    <citation type="submission" date="2024-03" db="EMBL/GenBank/DDBJ databases">
        <title>A high-quality draft genome sequence of Diaporthe vaccinii, a causative agent of upright dieback and viscid rot disease in cranberry plants.</title>
        <authorList>
            <person name="Sarrasin M."/>
            <person name="Lang B.F."/>
            <person name="Burger G."/>
        </authorList>
    </citation>
    <scope>NUCLEOTIDE SEQUENCE [LARGE SCALE GENOMIC DNA]</scope>
    <source>
        <strain evidence="2 3">IS7</strain>
    </source>
</reference>
<feature type="compositionally biased region" description="Basic and acidic residues" evidence="1">
    <location>
        <begin position="37"/>
        <end position="52"/>
    </location>
</feature>
<keyword evidence="3" id="KW-1185">Reference proteome</keyword>
<feature type="compositionally biased region" description="Basic and acidic residues" evidence="1">
    <location>
        <begin position="1"/>
        <end position="11"/>
    </location>
</feature>
<feature type="compositionally biased region" description="Low complexity" evidence="1">
    <location>
        <begin position="81"/>
        <end position="93"/>
    </location>
</feature>
<feature type="region of interest" description="Disordered" evidence="1">
    <location>
        <begin position="255"/>
        <end position="288"/>
    </location>
</feature>
<feature type="compositionally biased region" description="Polar residues" evidence="1">
    <location>
        <begin position="22"/>
        <end position="36"/>
    </location>
</feature>
<evidence type="ECO:0000313" key="3">
    <source>
        <dbReference type="Proteomes" id="UP001600888"/>
    </source>
</evidence>
<feature type="region of interest" description="Disordered" evidence="1">
    <location>
        <begin position="1"/>
        <end position="122"/>
    </location>
</feature>
<feature type="compositionally biased region" description="Basic and acidic residues" evidence="1">
    <location>
        <begin position="174"/>
        <end position="189"/>
    </location>
</feature>
<organism evidence="2 3">
    <name type="scientific">Diaporthe vaccinii</name>
    <dbReference type="NCBI Taxonomy" id="105482"/>
    <lineage>
        <taxon>Eukaryota</taxon>
        <taxon>Fungi</taxon>
        <taxon>Dikarya</taxon>
        <taxon>Ascomycota</taxon>
        <taxon>Pezizomycotina</taxon>
        <taxon>Sordariomycetes</taxon>
        <taxon>Sordariomycetidae</taxon>
        <taxon>Diaporthales</taxon>
        <taxon>Diaporthaceae</taxon>
        <taxon>Diaporthe</taxon>
        <taxon>Diaporthe eres species complex</taxon>
    </lineage>
</organism>
<name>A0ABR4EL43_9PEZI</name>
<proteinExistence type="predicted"/>
<dbReference type="Proteomes" id="UP001600888">
    <property type="component" value="Unassembled WGS sequence"/>
</dbReference>